<organism evidence="13 14">
    <name type="scientific">Gossypium raimondii</name>
    <name type="common">Peruvian cotton</name>
    <name type="synonym">Gossypium klotzschianum subsp. raimondii</name>
    <dbReference type="NCBI Taxonomy" id="29730"/>
    <lineage>
        <taxon>Eukaryota</taxon>
        <taxon>Viridiplantae</taxon>
        <taxon>Streptophyta</taxon>
        <taxon>Embryophyta</taxon>
        <taxon>Tracheophyta</taxon>
        <taxon>Spermatophyta</taxon>
        <taxon>Magnoliopsida</taxon>
        <taxon>eudicotyledons</taxon>
        <taxon>Gunneridae</taxon>
        <taxon>Pentapetalae</taxon>
        <taxon>rosids</taxon>
        <taxon>malvids</taxon>
        <taxon>Malvales</taxon>
        <taxon>Malvaceae</taxon>
        <taxon>Malvoideae</taxon>
        <taxon>Gossypium</taxon>
    </lineage>
</organism>
<comment type="similarity">
    <text evidence="8 9">Belongs to the RuBisCO activase family.</text>
</comment>
<name>A0A0D2UHX1_GOSRA</name>
<evidence type="ECO:0000256" key="4">
    <source>
        <dbReference type="ARBA" id="ARBA00022741"/>
    </source>
</evidence>
<dbReference type="KEGG" id="gra:105773476"/>
<dbReference type="eggNOG" id="KOG0651">
    <property type="taxonomic scope" value="Eukaryota"/>
</dbReference>
<feature type="domain" description="ATPase AAA-type core" evidence="11">
    <location>
        <begin position="159"/>
        <end position="302"/>
    </location>
</feature>
<dbReference type="STRING" id="29730.A0A0D2UHX1"/>
<evidence type="ECO:0000259" key="12">
    <source>
        <dbReference type="Pfam" id="PF21228"/>
    </source>
</evidence>
<evidence type="ECO:0000313" key="14">
    <source>
        <dbReference type="Proteomes" id="UP000032304"/>
    </source>
</evidence>
<evidence type="ECO:0000256" key="9">
    <source>
        <dbReference type="RuleBase" id="RU369045"/>
    </source>
</evidence>
<reference evidence="13 14" key="1">
    <citation type="journal article" date="2012" name="Nature">
        <title>Repeated polyploidization of Gossypium genomes and the evolution of spinnable cotton fibres.</title>
        <authorList>
            <person name="Paterson A.H."/>
            <person name="Wendel J.F."/>
            <person name="Gundlach H."/>
            <person name="Guo H."/>
            <person name="Jenkins J."/>
            <person name="Jin D."/>
            <person name="Llewellyn D."/>
            <person name="Showmaker K.C."/>
            <person name="Shu S."/>
            <person name="Udall J."/>
            <person name="Yoo M.J."/>
            <person name="Byers R."/>
            <person name="Chen W."/>
            <person name="Doron-Faigenboim A."/>
            <person name="Duke M.V."/>
            <person name="Gong L."/>
            <person name="Grimwood J."/>
            <person name="Grover C."/>
            <person name="Grupp K."/>
            <person name="Hu G."/>
            <person name="Lee T.H."/>
            <person name="Li J."/>
            <person name="Lin L."/>
            <person name="Liu T."/>
            <person name="Marler B.S."/>
            <person name="Page J.T."/>
            <person name="Roberts A.W."/>
            <person name="Romanel E."/>
            <person name="Sanders W.S."/>
            <person name="Szadkowski E."/>
            <person name="Tan X."/>
            <person name="Tang H."/>
            <person name="Xu C."/>
            <person name="Wang J."/>
            <person name="Wang Z."/>
            <person name="Zhang D."/>
            <person name="Zhang L."/>
            <person name="Ashrafi H."/>
            <person name="Bedon F."/>
            <person name="Bowers J.E."/>
            <person name="Brubaker C.L."/>
            <person name="Chee P.W."/>
            <person name="Das S."/>
            <person name="Gingle A.R."/>
            <person name="Haigler C.H."/>
            <person name="Harker D."/>
            <person name="Hoffmann L.V."/>
            <person name="Hovav R."/>
            <person name="Jones D.C."/>
            <person name="Lemke C."/>
            <person name="Mansoor S."/>
            <person name="ur Rahman M."/>
            <person name="Rainville L.N."/>
            <person name="Rambani A."/>
            <person name="Reddy U.K."/>
            <person name="Rong J.K."/>
            <person name="Saranga Y."/>
            <person name="Scheffler B.E."/>
            <person name="Scheffler J.A."/>
            <person name="Stelly D.M."/>
            <person name="Triplett B.A."/>
            <person name="Van Deynze A."/>
            <person name="Vaslin M.F."/>
            <person name="Waghmare V.N."/>
            <person name="Walford S.A."/>
            <person name="Wright R.J."/>
            <person name="Zaki E.A."/>
            <person name="Zhang T."/>
            <person name="Dennis E.S."/>
            <person name="Mayer K.F."/>
            <person name="Peterson D.G."/>
            <person name="Rokhsar D.S."/>
            <person name="Wang X."/>
            <person name="Schmutz J."/>
        </authorList>
    </citation>
    <scope>NUCLEOTIDE SEQUENCE [LARGE SCALE GENOMIC DNA]</scope>
</reference>
<dbReference type="Pfam" id="PF00004">
    <property type="entry name" value="AAA"/>
    <property type="match status" value="1"/>
</dbReference>
<proteinExistence type="inferred from homology"/>
<evidence type="ECO:0000259" key="11">
    <source>
        <dbReference type="Pfam" id="PF00004"/>
    </source>
</evidence>
<keyword evidence="6" id="KW-0809">Transit peptide</keyword>
<evidence type="ECO:0000256" key="1">
    <source>
        <dbReference type="ARBA" id="ARBA00004470"/>
    </source>
</evidence>
<dbReference type="Gramene" id="KJB67621">
    <property type="protein sequence ID" value="KJB67621"/>
    <property type="gene ID" value="B456_010G200600"/>
</dbReference>
<dbReference type="Proteomes" id="UP000032304">
    <property type="component" value="Chromosome 10"/>
</dbReference>
<dbReference type="Gene3D" id="3.40.50.300">
    <property type="entry name" value="P-loop containing nucleotide triphosphate hydrolases"/>
    <property type="match status" value="1"/>
</dbReference>
<dbReference type="FunFam" id="1.10.8.1070:FF:000001">
    <property type="entry name" value="Ribulose bisphosphate carboxylase/oxygenase activase, chloroplastic"/>
    <property type="match status" value="1"/>
</dbReference>
<evidence type="ECO:0000256" key="2">
    <source>
        <dbReference type="ARBA" id="ARBA00022528"/>
    </source>
</evidence>
<dbReference type="GO" id="GO:0046863">
    <property type="term" value="F:ribulose-1,5-bisphosphate carboxylase/oxygenase activator activity"/>
    <property type="evidence" value="ECO:0007669"/>
    <property type="project" value="UniProtKB-UniRule"/>
</dbReference>
<dbReference type="InterPro" id="IPR044960">
    <property type="entry name" value="RCA-like"/>
</dbReference>
<comment type="function">
    <text evidence="7 9">Activation of RuBisCO (ribulose-1,5-bisphosphate carboxylase/oxygenase; EC 4.1.1.39) involves the ATP-dependent carboxylation of the epsilon-amino group of lysine leading to a carbamate structure.</text>
</comment>
<keyword evidence="5 9" id="KW-0067">ATP-binding</keyword>
<dbReference type="InterPro" id="IPR048571">
    <property type="entry name" value="RuBisCO_activase_AAA_helical"/>
</dbReference>
<dbReference type="FunFam" id="3.40.50.300:FF:000258">
    <property type="entry name" value="Ribulose bisphosphate carboxylase/oxygenase activase, chloroplastic"/>
    <property type="match status" value="1"/>
</dbReference>
<evidence type="ECO:0000313" key="13">
    <source>
        <dbReference type="EMBL" id="KJB67621.1"/>
    </source>
</evidence>
<feature type="region of interest" description="Disordered" evidence="10">
    <location>
        <begin position="449"/>
        <end position="470"/>
    </location>
</feature>
<evidence type="ECO:0000256" key="7">
    <source>
        <dbReference type="ARBA" id="ARBA00025556"/>
    </source>
</evidence>
<comment type="subcellular location">
    <subcellularLocation>
        <location evidence="1 9">Plastid</location>
        <location evidence="1 9">Chloroplast stroma</location>
    </subcellularLocation>
</comment>
<protein>
    <recommendedName>
        <fullName evidence="9">Ribulose bisphosphate carboxylase/oxygenase activase, chloroplastic</fullName>
        <shortName evidence="9">RA</shortName>
        <shortName evidence="9">RuBisCO activase</shortName>
    </recommendedName>
</protein>
<dbReference type="GO" id="GO:0009570">
    <property type="term" value="C:chloroplast stroma"/>
    <property type="evidence" value="ECO:0007669"/>
    <property type="project" value="UniProtKB-SubCell"/>
</dbReference>
<evidence type="ECO:0000256" key="5">
    <source>
        <dbReference type="ARBA" id="ARBA00022840"/>
    </source>
</evidence>
<evidence type="ECO:0000256" key="6">
    <source>
        <dbReference type="ARBA" id="ARBA00022946"/>
    </source>
</evidence>
<dbReference type="GO" id="GO:0005524">
    <property type="term" value="F:ATP binding"/>
    <property type="evidence" value="ECO:0007669"/>
    <property type="project" value="UniProtKB-UniRule"/>
</dbReference>
<dbReference type="GO" id="GO:0016887">
    <property type="term" value="F:ATP hydrolysis activity"/>
    <property type="evidence" value="ECO:0007669"/>
    <property type="project" value="UniProtKB-UniRule"/>
</dbReference>
<feature type="domain" description="Ribulose bisphosphate carboxylase/oxygenase activase AAA helical" evidence="12">
    <location>
        <begin position="305"/>
        <end position="400"/>
    </location>
</feature>
<dbReference type="Pfam" id="PF21228">
    <property type="entry name" value="RuBisCO_activase_AAA_helical"/>
    <property type="match status" value="1"/>
</dbReference>
<gene>
    <name evidence="13" type="ORF">B456_010G200600</name>
</gene>
<evidence type="ECO:0000256" key="8">
    <source>
        <dbReference type="ARBA" id="ARBA00025781"/>
    </source>
</evidence>
<keyword evidence="2 9" id="KW-0150">Chloroplast</keyword>
<dbReference type="AlphaFoldDB" id="A0A0D2UHX1"/>
<keyword evidence="3 9" id="KW-0934">Plastid</keyword>
<dbReference type="InterPro" id="IPR003959">
    <property type="entry name" value="ATPase_AAA_core"/>
</dbReference>
<dbReference type="OrthoDB" id="2014558at2759"/>
<dbReference type="SUPFAM" id="SSF52540">
    <property type="entry name" value="P-loop containing nucleoside triphosphate hydrolases"/>
    <property type="match status" value="1"/>
</dbReference>
<sequence>MAAAISTVAAAAAANRALGVSVPTSAFMGKKVSSRFNSTRQVPSGSFKVMAAEKEIDEETQTEKDRWKGLAYDISDDQQDITRGKGMVDSLFQAPMNDGTHYAVMSSYEYLSQGLKTYNLDNNMDGFYIAPAFMDKLVVHITKNFMSLPNIKVPLILGIWGGKGQGKSFQCELVFAKMGINPIMMSAGELESGNAGEPAKLIRQRYREAADIIKKGKMCALFINDLDAGAGRMGGTTQYTVNNQMVNATLMNIADNPTNVQLPGMYNKEENPRVPIIVTGNDFSTLYAPLIRDGRMEKFYWAPTRDDRVGVCKGIFRTDGIPDEDIVKLVDTFPGQSIDFFGALRARVYDDEVRKWISDVGVAGVGKKLVNSRDGPPTFEQPKMTIEKLLEYGNMLVAEQENVKRVQLADKYLSEAALGEANEDSINRGTFYGKAAQQVGVPVPEGCTDPNADNFDPTARSDDGTCTYQF</sequence>
<evidence type="ECO:0000256" key="10">
    <source>
        <dbReference type="SAM" id="MobiDB-lite"/>
    </source>
</evidence>
<evidence type="ECO:0000256" key="3">
    <source>
        <dbReference type="ARBA" id="ARBA00022640"/>
    </source>
</evidence>
<accession>A0A0D2UHX1</accession>
<keyword evidence="14" id="KW-1185">Reference proteome</keyword>
<dbReference type="Gene3D" id="1.10.8.1070">
    <property type="match status" value="1"/>
</dbReference>
<dbReference type="PANTHER" id="PTHR32429:SF32">
    <property type="entry name" value="RIBULOSE BISPHOSPHATE CARBOXYLASE_OXYGENASE ACTIVASE, CHLOROPLASTIC"/>
    <property type="match status" value="1"/>
</dbReference>
<keyword evidence="4 9" id="KW-0547">Nucleotide-binding</keyword>
<dbReference type="PANTHER" id="PTHR32429">
    <property type="match status" value="1"/>
</dbReference>
<dbReference type="InterPro" id="IPR027417">
    <property type="entry name" value="P-loop_NTPase"/>
</dbReference>
<dbReference type="GO" id="GO:0009579">
    <property type="term" value="C:thylakoid"/>
    <property type="evidence" value="ECO:0007669"/>
    <property type="project" value="TreeGrafter"/>
</dbReference>
<dbReference type="EMBL" id="CM001749">
    <property type="protein sequence ID" value="KJB67621.1"/>
    <property type="molecule type" value="Genomic_DNA"/>
</dbReference>